<dbReference type="PANTHER" id="PTHR43827">
    <property type="entry name" value="2,5-DIKETO-D-GLUCONIC ACID REDUCTASE"/>
    <property type="match status" value="1"/>
</dbReference>
<evidence type="ECO:0000256" key="3">
    <source>
        <dbReference type="SAM" id="MobiDB-lite"/>
    </source>
</evidence>
<evidence type="ECO:0000256" key="1">
    <source>
        <dbReference type="ARBA" id="ARBA00022857"/>
    </source>
</evidence>
<evidence type="ECO:0000313" key="4">
    <source>
        <dbReference type="EMBL" id="CAD6443545.1"/>
    </source>
</evidence>
<dbReference type="Proteomes" id="UP000624404">
    <property type="component" value="Unassembled WGS sequence"/>
</dbReference>
<dbReference type="Gene3D" id="3.20.20.100">
    <property type="entry name" value="NADP-dependent oxidoreductase domain"/>
    <property type="match status" value="1"/>
</dbReference>
<dbReference type="PANTHER" id="PTHR43827:SF3">
    <property type="entry name" value="NADP-DEPENDENT OXIDOREDUCTASE DOMAIN-CONTAINING PROTEIN"/>
    <property type="match status" value="1"/>
</dbReference>
<organism evidence="4 5">
    <name type="scientific">Sclerotinia trifoliorum</name>
    <dbReference type="NCBI Taxonomy" id="28548"/>
    <lineage>
        <taxon>Eukaryota</taxon>
        <taxon>Fungi</taxon>
        <taxon>Dikarya</taxon>
        <taxon>Ascomycota</taxon>
        <taxon>Pezizomycotina</taxon>
        <taxon>Leotiomycetes</taxon>
        <taxon>Helotiales</taxon>
        <taxon>Sclerotiniaceae</taxon>
        <taxon>Sclerotinia</taxon>
    </lineage>
</organism>
<comment type="caution">
    <text evidence="4">The sequence shown here is derived from an EMBL/GenBank/DDBJ whole genome shotgun (WGS) entry which is preliminary data.</text>
</comment>
<dbReference type="GO" id="GO:0016616">
    <property type="term" value="F:oxidoreductase activity, acting on the CH-OH group of donors, NAD or NADP as acceptor"/>
    <property type="evidence" value="ECO:0007669"/>
    <property type="project" value="UniProtKB-ARBA"/>
</dbReference>
<name>A0A8H2ZNN4_9HELO</name>
<dbReference type="EMBL" id="CAJHIA010000010">
    <property type="protein sequence ID" value="CAD6443545.1"/>
    <property type="molecule type" value="Genomic_DNA"/>
</dbReference>
<dbReference type="InterPro" id="IPR036812">
    <property type="entry name" value="NAD(P)_OxRdtase_dom_sf"/>
</dbReference>
<reference evidence="4" key="1">
    <citation type="submission" date="2020-10" db="EMBL/GenBank/DDBJ databases">
        <authorList>
            <person name="Kusch S."/>
        </authorList>
    </citation>
    <scope>NUCLEOTIDE SEQUENCE</scope>
    <source>
        <strain evidence="4">SwB9</strain>
    </source>
</reference>
<keyword evidence="2" id="KW-0560">Oxidoreductase</keyword>
<feature type="compositionally biased region" description="Low complexity" evidence="3">
    <location>
        <begin position="465"/>
        <end position="478"/>
    </location>
</feature>
<evidence type="ECO:0000313" key="5">
    <source>
        <dbReference type="Proteomes" id="UP000624404"/>
    </source>
</evidence>
<keyword evidence="5" id="KW-1185">Reference proteome</keyword>
<proteinExistence type="predicted"/>
<evidence type="ECO:0000256" key="2">
    <source>
        <dbReference type="ARBA" id="ARBA00023002"/>
    </source>
</evidence>
<dbReference type="InterPro" id="IPR020471">
    <property type="entry name" value="AKR"/>
</dbReference>
<keyword evidence="1" id="KW-0521">NADP</keyword>
<protein>
    <submittedName>
        <fullName evidence="4">0be1120a-1128-4cd7-92a9-410d3a76811c</fullName>
    </submittedName>
</protein>
<feature type="region of interest" description="Disordered" evidence="3">
    <location>
        <begin position="454"/>
        <end position="478"/>
    </location>
</feature>
<gene>
    <name evidence="4" type="ORF">SCLTRI_LOCUS3337</name>
</gene>
<dbReference type="SUPFAM" id="SSF51430">
    <property type="entry name" value="NAD(P)-linked oxidoreductase"/>
    <property type="match status" value="1"/>
</dbReference>
<sequence length="594" mass="66450">MLTTPRFSSLLIHQAGLVQSRTRCLKILPSPRLLNQITRLASTSTTQLSKILESSVVNVGTASQITVPRIIYSTSWHKEKTADLVYQALSAGYRGIETGAEPLRYDEKAAGEGIRKAIDEGRVERKELYIQTTFAPPEGQNLHSLPVSEQGEEALKQALETIPYSMAASVSQQIHSSIASSLKNLKASGDERDTYIDCLILSSPYPTEAETKEAWDVLSTYVPHSIRSLGIANKTLKSIGEDDIGQNQEQHGVSDQNESEQNEEKILPSVYTNRYQNHHGKDVGFQNFQPSKTDMVFQSFWTKDAMPQIANGPLAHEICAILDEVGYPQGESRNLAIYALLLALREHRIAILDRTTHAKKIKTLMRALKALEKWSIKKGKQRWGEVERAAKRLFKDIGWDIDERDSIGGRREVHTNMRITNPMPQDIYEIMSTSNRIPQDPPINEITSSALDPIDSHSSSDELPINTNTNTDTDIDTNTNTRINIQRSVKENSAVRYQKNRKIREKLLREGATPQMILEEIKRQRIEGARIRKMEGARIRYREGRIGDSWRVGGVGGSWSDGLGGEVLFGLGDRGVERGLSGRSDGCEGLGYLM</sequence>
<dbReference type="OrthoDB" id="5357513at2759"/>
<accession>A0A8H2ZNN4</accession>
<dbReference type="AlphaFoldDB" id="A0A8H2ZNN4"/>